<dbReference type="EMBL" id="BAAAHE010000068">
    <property type="protein sequence ID" value="GAA0639295.1"/>
    <property type="molecule type" value="Genomic_DNA"/>
</dbReference>
<keyword evidence="1" id="KW-0805">Transcription regulation</keyword>
<evidence type="ECO:0000256" key="4">
    <source>
        <dbReference type="PROSITE-ProRule" id="PRU00335"/>
    </source>
</evidence>
<dbReference type="SUPFAM" id="SSF48498">
    <property type="entry name" value="Tetracyclin repressor-like, C-terminal domain"/>
    <property type="match status" value="1"/>
</dbReference>
<evidence type="ECO:0000256" key="2">
    <source>
        <dbReference type="ARBA" id="ARBA00023125"/>
    </source>
</evidence>
<dbReference type="InterPro" id="IPR009057">
    <property type="entry name" value="Homeodomain-like_sf"/>
</dbReference>
<evidence type="ECO:0000259" key="5">
    <source>
        <dbReference type="PROSITE" id="PS50977"/>
    </source>
</evidence>
<protein>
    <submittedName>
        <fullName evidence="6">TetR/AcrR family transcriptional regulator</fullName>
    </submittedName>
</protein>
<name>A0ABN1HDB9_9ACTN</name>
<keyword evidence="2 4" id="KW-0238">DNA-binding</keyword>
<evidence type="ECO:0000256" key="1">
    <source>
        <dbReference type="ARBA" id="ARBA00023015"/>
    </source>
</evidence>
<sequence>MPDVMGEIGLTRGGFYKHFESKDALVAAAVTQAFREHLDRLDAFSEAHDHDPIATRQAFVDFCLSFAHRDNPGDGCPSAFASGISRTEPGSAPRVAYTEGMRTLLAVLAERTATDEADAAVQRERIICDFSILVGALLLARATAGDCLSEEFLAAARDRLAQ</sequence>
<accession>A0ABN1HDB9</accession>
<gene>
    <name evidence="6" type="ORF">GCM10009547_49270</name>
</gene>
<dbReference type="Gene3D" id="1.10.357.10">
    <property type="entry name" value="Tetracycline Repressor, domain 2"/>
    <property type="match status" value="1"/>
</dbReference>
<evidence type="ECO:0000256" key="3">
    <source>
        <dbReference type="ARBA" id="ARBA00023163"/>
    </source>
</evidence>
<dbReference type="PANTHER" id="PTHR47506:SF7">
    <property type="entry name" value="TRANSCRIPTIONAL REGULATORY PROTEIN"/>
    <property type="match status" value="1"/>
</dbReference>
<dbReference type="InterPro" id="IPR036271">
    <property type="entry name" value="Tet_transcr_reg_TetR-rel_C_sf"/>
</dbReference>
<keyword evidence="7" id="KW-1185">Reference proteome</keyword>
<comment type="caution">
    <text evidence="4">Lacks conserved residue(s) required for the propagation of feature annotation.</text>
</comment>
<dbReference type="SUPFAM" id="SSF46689">
    <property type="entry name" value="Homeodomain-like"/>
    <property type="match status" value="1"/>
</dbReference>
<dbReference type="Proteomes" id="UP001500957">
    <property type="component" value="Unassembled WGS sequence"/>
</dbReference>
<keyword evidence="3" id="KW-0804">Transcription</keyword>
<dbReference type="Gene3D" id="1.10.10.60">
    <property type="entry name" value="Homeodomain-like"/>
    <property type="match status" value="1"/>
</dbReference>
<feature type="domain" description="HTH tetR-type" evidence="5">
    <location>
        <begin position="1"/>
        <end position="37"/>
    </location>
</feature>
<reference evidence="6 7" key="1">
    <citation type="journal article" date="2019" name="Int. J. Syst. Evol. Microbiol.">
        <title>The Global Catalogue of Microorganisms (GCM) 10K type strain sequencing project: providing services to taxonomists for standard genome sequencing and annotation.</title>
        <authorList>
            <consortium name="The Broad Institute Genomics Platform"/>
            <consortium name="The Broad Institute Genome Sequencing Center for Infectious Disease"/>
            <person name="Wu L."/>
            <person name="Ma J."/>
        </authorList>
    </citation>
    <scope>NUCLEOTIDE SEQUENCE [LARGE SCALE GENOMIC DNA]</scope>
    <source>
        <strain evidence="6 7">JCM 10671</strain>
    </source>
</reference>
<dbReference type="PROSITE" id="PS50977">
    <property type="entry name" value="HTH_TETR_2"/>
    <property type="match status" value="1"/>
</dbReference>
<dbReference type="PANTHER" id="PTHR47506">
    <property type="entry name" value="TRANSCRIPTIONAL REGULATORY PROTEIN"/>
    <property type="match status" value="1"/>
</dbReference>
<organism evidence="6 7">
    <name type="scientific">Sporichthya brevicatena</name>
    <dbReference type="NCBI Taxonomy" id="171442"/>
    <lineage>
        <taxon>Bacteria</taxon>
        <taxon>Bacillati</taxon>
        <taxon>Actinomycetota</taxon>
        <taxon>Actinomycetes</taxon>
        <taxon>Sporichthyales</taxon>
        <taxon>Sporichthyaceae</taxon>
        <taxon>Sporichthya</taxon>
    </lineage>
</organism>
<dbReference type="Pfam" id="PF00440">
    <property type="entry name" value="TetR_N"/>
    <property type="match status" value="1"/>
</dbReference>
<comment type="caution">
    <text evidence="6">The sequence shown here is derived from an EMBL/GenBank/DDBJ whole genome shotgun (WGS) entry which is preliminary data.</text>
</comment>
<proteinExistence type="predicted"/>
<evidence type="ECO:0000313" key="7">
    <source>
        <dbReference type="Proteomes" id="UP001500957"/>
    </source>
</evidence>
<evidence type="ECO:0000313" key="6">
    <source>
        <dbReference type="EMBL" id="GAA0639295.1"/>
    </source>
</evidence>
<dbReference type="InterPro" id="IPR001647">
    <property type="entry name" value="HTH_TetR"/>
</dbReference>